<gene>
    <name evidence="2" type="ORF">H9647_15830</name>
</gene>
<sequence>MAKGTITPAEWKIYHDRITGLPVRQLTDYKAHSHHLYFTENGWYDEWRRMLFFSDRGNSTNLFSIQMDNGEITQLTDYKNNDQLEACLHPEGTHAYLRRGKAVISLDLNSLEEQLLYECPEAYNIGNLSCAADGLSILTCIQEDLSDRLDLDLGNGYVGHRELMEAAPSSIIISIDLVSGLTKEVYQSNCFITHVNASPTMPWLMTFCHEGPWHLVDHRIWGLNLKTGTVWKIRERFAPGEMVGHEFFFPEGNRIGYHGFRPDGTNFFGAINYDNSDLEETEFHFDTWHAHADGLSQAVADGKGKVKTLNLWRRMADGQFDVPRVLCELRCSFHSQKVHAHPRFTGSGEQMVFTSDRTGYANVYLIDLPQDTSTLPMVESSK</sequence>
<dbReference type="EMBL" id="JACSQL010000007">
    <property type="protein sequence ID" value="MBD7969534.1"/>
    <property type="molecule type" value="Genomic_DNA"/>
</dbReference>
<proteinExistence type="predicted"/>
<keyword evidence="3" id="KW-1185">Reference proteome</keyword>
<dbReference type="Proteomes" id="UP000608071">
    <property type="component" value="Unassembled WGS sequence"/>
</dbReference>
<reference evidence="2 3" key="1">
    <citation type="submission" date="2020-08" db="EMBL/GenBank/DDBJ databases">
        <title>A Genomic Blueprint of the Chicken Gut Microbiome.</title>
        <authorList>
            <person name="Gilroy R."/>
            <person name="Ravi A."/>
            <person name="Getino M."/>
            <person name="Pursley I."/>
            <person name="Horton D.L."/>
            <person name="Alikhan N.-F."/>
            <person name="Baker D."/>
            <person name="Gharbi K."/>
            <person name="Hall N."/>
            <person name="Watson M."/>
            <person name="Adriaenssens E.M."/>
            <person name="Foster-Nyarko E."/>
            <person name="Jarju S."/>
            <person name="Secka A."/>
            <person name="Antonio M."/>
            <person name="Oren A."/>
            <person name="Chaudhuri R."/>
            <person name="La Ragione R.M."/>
            <person name="Hildebrand F."/>
            <person name="Pallen M.J."/>
        </authorList>
    </citation>
    <scope>NUCLEOTIDE SEQUENCE [LARGE SCALE GENOMIC DNA]</scope>
    <source>
        <strain evidence="2 3">Sa2BVA9</strain>
    </source>
</reference>
<dbReference type="Gene3D" id="2.130.10.10">
    <property type="entry name" value="YVTN repeat-like/Quinoprotein amine dehydrogenase"/>
    <property type="match status" value="1"/>
</dbReference>
<dbReference type="SUPFAM" id="SSF69304">
    <property type="entry name" value="Tricorn protease N-terminal domain"/>
    <property type="match status" value="1"/>
</dbReference>
<evidence type="ECO:0000259" key="1">
    <source>
        <dbReference type="Pfam" id="PF14583"/>
    </source>
</evidence>
<evidence type="ECO:0000313" key="2">
    <source>
        <dbReference type="EMBL" id="MBD7969534.1"/>
    </source>
</evidence>
<feature type="domain" description="Oligogalacturonate lyase" evidence="1">
    <location>
        <begin position="1"/>
        <end position="268"/>
    </location>
</feature>
<comment type="caution">
    <text evidence="2">The sequence shown here is derived from an EMBL/GenBank/DDBJ whole genome shotgun (WGS) entry which is preliminary data.</text>
</comment>
<dbReference type="InterPro" id="IPR027946">
    <property type="entry name" value="Ogl_dom"/>
</dbReference>
<protein>
    <submittedName>
        <fullName evidence="2">PD40 domain-containing protein</fullName>
    </submittedName>
</protein>
<evidence type="ECO:0000313" key="3">
    <source>
        <dbReference type="Proteomes" id="UP000608071"/>
    </source>
</evidence>
<dbReference type="RefSeq" id="WP_191801678.1">
    <property type="nucleotide sequence ID" value="NZ_JACSQL010000007.1"/>
</dbReference>
<name>A0ABR8T199_9BACL</name>
<accession>A0ABR8T199</accession>
<dbReference type="InterPro" id="IPR015943">
    <property type="entry name" value="WD40/YVTN_repeat-like_dom_sf"/>
</dbReference>
<dbReference type="Pfam" id="PF14583">
    <property type="entry name" value="Pectate_lyase22"/>
    <property type="match status" value="1"/>
</dbReference>
<organism evidence="2 3">
    <name type="scientific">Paenibacillus gallinarum</name>
    <dbReference type="NCBI Taxonomy" id="2762232"/>
    <lineage>
        <taxon>Bacteria</taxon>
        <taxon>Bacillati</taxon>
        <taxon>Bacillota</taxon>
        <taxon>Bacilli</taxon>
        <taxon>Bacillales</taxon>
        <taxon>Paenibacillaceae</taxon>
        <taxon>Paenibacillus</taxon>
    </lineage>
</organism>